<evidence type="ECO:0000313" key="3">
    <source>
        <dbReference type="WBParaSite" id="PSU_v2.g7734.t1"/>
    </source>
</evidence>
<dbReference type="AlphaFoldDB" id="A0A914Z764"/>
<keyword evidence="1" id="KW-0812">Transmembrane</keyword>
<keyword evidence="2" id="KW-1185">Reference proteome</keyword>
<accession>A0A914Z764</accession>
<reference evidence="3" key="1">
    <citation type="submission" date="2022-11" db="UniProtKB">
        <authorList>
            <consortium name="WormBaseParasite"/>
        </authorList>
    </citation>
    <scope>IDENTIFICATION</scope>
</reference>
<keyword evidence="1" id="KW-0472">Membrane</keyword>
<evidence type="ECO:0000256" key="1">
    <source>
        <dbReference type="SAM" id="Phobius"/>
    </source>
</evidence>
<organism evidence="2 3">
    <name type="scientific">Panagrolaimus superbus</name>
    <dbReference type="NCBI Taxonomy" id="310955"/>
    <lineage>
        <taxon>Eukaryota</taxon>
        <taxon>Metazoa</taxon>
        <taxon>Ecdysozoa</taxon>
        <taxon>Nematoda</taxon>
        <taxon>Chromadorea</taxon>
        <taxon>Rhabditida</taxon>
        <taxon>Tylenchina</taxon>
        <taxon>Panagrolaimomorpha</taxon>
        <taxon>Panagrolaimoidea</taxon>
        <taxon>Panagrolaimidae</taxon>
        <taxon>Panagrolaimus</taxon>
    </lineage>
</organism>
<dbReference type="Proteomes" id="UP000887577">
    <property type="component" value="Unplaced"/>
</dbReference>
<proteinExistence type="predicted"/>
<dbReference type="SUPFAM" id="SSF81321">
    <property type="entry name" value="Family A G protein-coupled receptor-like"/>
    <property type="match status" value="1"/>
</dbReference>
<name>A0A914Z764_9BILA</name>
<keyword evidence="1" id="KW-1133">Transmembrane helix</keyword>
<sequence length="104" mass="11864">MTWPAGLMYFLSGYAANGEILGHTIIAVNRYFALKNAQISEHQWSSRTTKILSALIFIIPFVFCACRIPQEVRYKFPVSDGFPSIVYTNPIFSQVRSKYTYRGS</sequence>
<feature type="transmembrane region" description="Helical" evidence="1">
    <location>
        <begin position="51"/>
        <end position="68"/>
    </location>
</feature>
<protein>
    <submittedName>
        <fullName evidence="3">Uncharacterized protein</fullName>
    </submittedName>
</protein>
<evidence type="ECO:0000313" key="2">
    <source>
        <dbReference type="Proteomes" id="UP000887577"/>
    </source>
</evidence>
<dbReference type="Gene3D" id="1.20.1070.10">
    <property type="entry name" value="Rhodopsin 7-helix transmembrane proteins"/>
    <property type="match status" value="1"/>
</dbReference>
<dbReference type="WBParaSite" id="PSU_v2.g7734.t1">
    <property type="protein sequence ID" value="PSU_v2.g7734.t1"/>
    <property type="gene ID" value="PSU_v2.g7734"/>
</dbReference>